<name>A0ABP1FMN2_9CHLO</name>
<gene>
    <name evidence="2" type="primary">g3380</name>
    <name evidence="2" type="ORF">VP750_LOCUS2887</name>
</gene>
<proteinExistence type="predicted"/>
<feature type="chain" id="PRO_5046925235" evidence="1">
    <location>
        <begin position="20"/>
        <end position="258"/>
    </location>
</feature>
<dbReference type="EMBL" id="CAXHTA020000005">
    <property type="protein sequence ID" value="CAL5221228.1"/>
    <property type="molecule type" value="Genomic_DNA"/>
</dbReference>
<sequence length="258" mass="26437">MKVLLLATIGAVILSSASGTRSLQQFSIANAPAADLISAGLTAIQSDPNGTATALANLVNSTGSSSNLTDLMQQAVNAIGSYRMDLQNQLPAPVSSLTQLKGVNNLDTALTAQAATYVLQQLGSNNYATVVNGLTSLLANGSSANGNLSSLESYNTALSFVQALGRTQDSNGNTTAVASSFLSGLQNAAQSCINGLPSINRDSSSTVVTDQYNKCCPVIKATLDNANQLAGQSGLVNYLQQLQSQYSIVSKCSTSSSS</sequence>
<dbReference type="Proteomes" id="UP001497392">
    <property type="component" value="Unassembled WGS sequence"/>
</dbReference>
<protein>
    <submittedName>
        <fullName evidence="2">G3380 protein</fullName>
    </submittedName>
</protein>
<evidence type="ECO:0000313" key="3">
    <source>
        <dbReference type="Proteomes" id="UP001497392"/>
    </source>
</evidence>
<keyword evidence="1" id="KW-0732">Signal</keyword>
<evidence type="ECO:0000256" key="1">
    <source>
        <dbReference type="SAM" id="SignalP"/>
    </source>
</evidence>
<organism evidence="2 3">
    <name type="scientific">Coccomyxa viridis</name>
    <dbReference type="NCBI Taxonomy" id="1274662"/>
    <lineage>
        <taxon>Eukaryota</taxon>
        <taxon>Viridiplantae</taxon>
        <taxon>Chlorophyta</taxon>
        <taxon>core chlorophytes</taxon>
        <taxon>Trebouxiophyceae</taxon>
        <taxon>Trebouxiophyceae incertae sedis</taxon>
        <taxon>Coccomyxaceae</taxon>
        <taxon>Coccomyxa</taxon>
    </lineage>
</organism>
<evidence type="ECO:0000313" key="2">
    <source>
        <dbReference type="EMBL" id="CAL5221228.1"/>
    </source>
</evidence>
<feature type="signal peptide" evidence="1">
    <location>
        <begin position="1"/>
        <end position="19"/>
    </location>
</feature>
<keyword evidence="3" id="KW-1185">Reference proteome</keyword>
<comment type="caution">
    <text evidence="2">The sequence shown here is derived from an EMBL/GenBank/DDBJ whole genome shotgun (WGS) entry which is preliminary data.</text>
</comment>
<accession>A0ABP1FMN2</accession>
<reference evidence="2 3" key="1">
    <citation type="submission" date="2024-06" db="EMBL/GenBank/DDBJ databases">
        <authorList>
            <person name="Kraege A."/>
            <person name="Thomma B."/>
        </authorList>
    </citation>
    <scope>NUCLEOTIDE SEQUENCE [LARGE SCALE GENOMIC DNA]</scope>
</reference>